<feature type="non-terminal residue" evidence="6">
    <location>
        <position position="1"/>
    </location>
</feature>
<comment type="similarity">
    <text evidence="3">Belongs to the glycosyltransferase 23 family.</text>
</comment>
<accession>A0A8S9ZNF5</accession>
<organism evidence="6 7">
    <name type="scientific">Meloidogyne graminicola</name>
    <dbReference type="NCBI Taxonomy" id="189291"/>
    <lineage>
        <taxon>Eukaryota</taxon>
        <taxon>Metazoa</taxon>
        <taxon>Ecdysozoa</taxon>
        <taxon>Nematoda</taxon>
        <taxon>Chromadorea</taxon>
        <taxon>Rhabditida</taxon>
        <taxon>Tylenchina</taxon>
        <taxon>Tylenchomorpha</taxon>
        <taxon>Tylenchoidea</taxon>
        <taxon>Meloidogynidae</taxon>
        <taxon>Meloidogyninae</taxon>
        <taxon>Meloidogyne</taxon>
    </lineage>
</organism>
<feature type="transmembrane region" description="Helical" evidence="4">
    <location>
        <begin position="36"/>
        <end position="53"/>
    </location>
</feature>
<feature type="domain" description="GT23" evidence="5">
    <location>
        <begin position="169"/>
        <end position="341"/>
    </location>
</feature>
<protein>
    <submittedName>
        <fullName evidence="6">GT23 domain-containing protein</fullName>
    </submittedName>
</protein>
<gene>
    <name evidence="6" type="ORF">Mgra_00005558</name>
</gene>
<evidence type="ECO:0000256" key="3">
    <source>
        <dbReference type="PROSITE-ProRule" id="PRU00992"/>
    </source>
</evidence>
<dbReference type="InterPro" id="IPR045573">
    <property type="entry name" value="Fut8_N_cat"/>
</dbReference>
<feature type="region of interest" description="Important for donor substrate binding" evidence="3">
    <location>
        <begin position="204"/>
        <end position="205"/>
    </location>
</feature>
<dbReference type="Proteomes" id="UP000605970">
    <property type="component" value="Unassembled WGS sequence"/>
</dbReference>
<dbReference type="AlphaFoldDB" id="A0A8S9ZNF5"/>
<dbReference type="GO" id="GO:0046921">
    <property type="term" value="F:alpha-(1-&gt;6)-fucosyltransferase activity"/>
    <property type="evidence" value="ECO:0007669"/>
    <property type="project" value="TreeGrafter"/>
</dbReference>
<evidence type="ECO:0000313" key="7">
    <source>
        <dbReference type="Proteomes" id="UP000605970"/>
    </source>
</evidence>
<keyword evidence="7" id="KW-1185">Reference proteome</keyword>
<reference evidence="6" key="1">
    <citation type="journal article" date="2020" name="Ecol. Evol.">
        <title>Genome structure and content of the rice root-knot nematode (Meloidogyne graminicola).</title>
        <authorList>
            <person name="Phan N.T."/>
            <person name="Danchin E.G.J."/>
            <person name="Klopp C."/>
            <person name="Perfus-Barbeoch L."/>
            <person name="Kozlowski D.K."/>
            <person name="Koutsovoulos G.D."/>
            <person name="Lopez-Roques C."/>
            <person name="Bouchez O."/>
            <person name="Zahm M."/>
            <person name="Besnard G."/>
            <person name="Bellafiore S."/>
        </authorList>
    </citation>
    <scope>NUCLEOTIDE SEQUENCE</scope>
    <source>
        <strain evidence="6">VN-18</strain>
    </source>
</reference>
<evidence type="ECO:0000259" key="5">
    <source>
        <dbReference type="PROSITE" id="PS51659"/>
    </source>
</evidence>
<evidence type="ECO:0000256" key="4">
    <source>
        <dbReference type="SAM" id="Phobius"/>
    </source>
</evidence>
<dbReference type="Gene3D" id="3.40.50.11350">
    <property type="match status" value="1"/>
</dbReference>
<sequence>MSEYCQIPSEENETISNKNDKIKKTSITFTNHFKKLLKFIIIFIPFLLIYLCFKQHNNLKIKNNFEKFPLPNISKIVNKNLIISKDAYNQMTLVQKLIYFRSLFGYNSLENIEQKQIIDKQIIRHLSNESRFYVKYNNYQQLSLTSEKIQSSINSLQNPNNCSTANIMLLKYIWRENDETIKVTNQIVSRIPFECGPIVGIHVRRTDKITEAKLYELEDYMKWVNFWFDVNEENYQNNNQISLNCTNKRMLFVAADLSILKDVVDEVKNKWGNKYKIYHGTIFQNETQFESKEAILELLAVYRILAKCQFLVCTFSSNTCAKIYELMQAFQGDANENVHSLDYFYGIGRELEATTDYKPSHEHPIMPEELWAEKGDKIFAMSPIHQDVESLCST</sequence>
<dbReference type="OrthoDB" id="2014825at2759"/>
<dbReference type="PANTHER" id="PTHR13132:SF29">
    <property type="entry name" value="ALPHA-(1,6)-FUCOSYLTRANSFERASE"/>
    <property type="match status" value="1"/>
</dbReference>
<evidence type="ECO:0000256" key="2">
    <source>
        <dbReference type="ARBA" id="ARBA00022679"/>
    </source>
</evidence>
<dbReference type="PROSITE" id="PS51659">
    <property type="entry name" value="GT23"/>
    <property type="match status" value="1"/>
</dbReference>
<evidence type="ECO:0000256" key="1">
    <source>
        <dbReference type="ARBA" id="ARBA00022676"/>
    </source>
</evidence>
<dbReference type="GO" id="GO:0006487">
    <property type="term" value="P:protein N-linked glycosylation"/>
    <property type="evidence" value="ECO:0007669"/>
    <property type="project" value="TreeGrafter"/>
</dbReference>
<dbReference type="EMBL" id="JABEBT010000048">
    <property type="protein sequence ID" value="KAF7634959.1"/>
    <property type="molecule type" value="Genomic_DNA"/>
</dbReference>
<keyword evidence="4" id="KW-0812">Transmembrane</keyword>
<keyword evidence="4" id="KW-0472">Membrane</keyword>
<keyword evidence="4" id="KW-1133">Transmembrane helix</keyword>
<evidence type="ECO:0000313" key="6">
    <source>
        <dbReference type="EMBL" id="KAF7634959.1"/>
    </source>
</evidence>
<dbReference type="PANTHER" id="PTHR13132">
    <property type="entry name" value="ALPHA- 1,6 -FUCOSYLTRANSFERASE"/>
    <property type="match status" value="1"/>
</dbReference>
<name>A0A8S9ZNF5_9BILA</name>
<dbReference type="Pfam" id="PF19745">
    <property type="entry name" value="FUT8_N_cat"/>
    <property type="match status" value="1"/>
</dbReference>
<comment type="caution">
    <text evidence="6">The sequence shown here is derived from an EMBL/GenBank/DDBJ whole genome shotgun (WGS) entry which is preliminary data.</text>
</comment>
<keyword evidence="1 3" id="KW-0328">Glycosyltransferase</keyword>
<dbReference type="InterPro" id="IPR027350">
    <property type="entry name" value="GT23_dom"/>
</dbReference>
<proteinExistence type="inferred from homology"/>
<keyword evidence="2 3" id="KW-0808">Transferase</keyword>